<proteinExistence type="predicted"/>
<evidence type="ECO:0000313" key="3">
    <source>
        <dbReference type="Proteomes" id="UP000202420"/>
    </source>
</evidence>
<accession>A7K995</accession>
<dbReference type="RefSeq" id="YP_001426966.1">
    <property type="nucleotide sequence ID" value="NC_008724.1"/>
</dbReference>
<gene>
    <name evidence="2" type="primary">z485R</name>
    <name evidence="2" type="ORF">ATCV1_z485R</name>
</gene>
<reference evidence="2 3" key="1">
    <citation type="submission" date="2006-09" db="EMBL/GenBank/DDBJ databases">
        <title>Sequence and annotation of the 288-kb ATCV-1 virus that infects an endosymbiotic Chlorella strain of the heliozoon Acanthocystis turfacea.</title>
        <authorList>
            <person name="Fitzgerald L.A."/>
            <person name="Graves M.V."/>
            <person name="Li X."/>
            <person name="Pfitzner A.J.P."/>
            <person name="Hartigan J."/>
            <person name="Van Etten J.L."/>
        </authorList>
    </citation>
    <scope>NUCLEOTIDE SEQUENCE [LARGE SCALE GENOMIC DNA]</scope>
    <source>
        <strain evidence="2 3">ATCV-1</strain>
    </source>
</reference>
<protein>
    <submittedName>
        <fullName evidence="2">Uncharacterized protein z485R</fullName>
    </submittedName>
</protein>
<dbReference type="EMBL" id="EF101928">
    <property type="protein sequence ID" value="ABT16619.1"/>
    <property type="molecule type" value="Genomic_DNA"/>
</dbReference>
<feature type="compositionally biased region" description="Basic and acidic residues" evidence="1">
    <location>
        <begin position="1"/>
        <end position="13"/>
    </location>
</feature>
<feature type="compositionally biased region" description="Basic and acidic residues" evidence="1">
    <location>
        <begin position="44"/>
        <end position="57"/>
    </location>
</feature>
<sequence length="110" mass="13039">MADRAYPDTDRQHYPRGLQPEPADRRNKLATHSRGKCTRRHHGACREPHDKPQRNFEQDQPLGLRGIYAAAGEYQLHHRLWRPGKREPGGSHGILYYRTRVHRELSQRRR</sequence>
<feature type="compositionally biased region" description="Basic residues" evidence="1">
    <location>
        <begin position="28"/>
        <end position="43"/>
    </location>
</feature>
<dbReference type="Proteomes" id="UP000202420">
    <property type="component" value="Segment"/>
</dbReference>
<feature type="region of interest" description="Disordered" evidence="1">
    <location>
        <begin position="1"/>
        <end position="60"/>
    </location>
</feature>
<evidence type="ECO:0000256" key="1">
    <source>
        <dbReference type="SAM" id="MobiDB-lite"/>
    </source>
</evidence>
<name>A7K995_9PHYC</name>
<keyword evidence="3" id="KW-1185">Reference proteome</keyword>
<evidence type="ECO:0000313" key="2">
    <source>
        <dbReference type="EMBL" id="ABT16619.1"/>
    </source>
</evidence>
<organism evidence="2 3">
    <name type="scientific">Chlorovirus heliozoae</name>
    <dbReference type="NCBI Taxonomy" id="322019"/>
    <lineage>
        <taxon>Viruses</taxon>
        <taxon>Varidnaviria</taxon>
        <taxon>Bamfordvirae</taxon>
        <taxon>Nucleocytoviricota</taxon>
        <taxon>Megaviricetes</taxon>
        <taxon>Algavirales</taxon>
        <taxon>Phycodnaviridae</taxon>
        <taxon>Chlorovirus</taxon>
    </lineage>
</organism>
<dbReference type="GeneID" id="5470787"/>
<dbReference type="KEGG" id="vg:5470787"/>